<accession>A0ABR1XLQ7</accession>
<sequence>MADSRSDSNEDRVTHAWAAGMSPHVSPPPAQSAAAQAPASSTTHGSITDAVGSAAAQTEDTPEGATGIVVHMTVETVTETSAAAEEAAPPPHSPPGRRFLADRRRVYKLQNLDDGRQRLTPRDGVVPECQDPGLVYNEVLHIHWRDGQELRIHVHVRSDGRTVILRALTPDEQIVWEDILRENRGIEPRLMAFGGARLRPWGT</sequence>
<feature type="compositionally biased region" description="Basic and acidic residues" evidence="1">
    <location>
        <begin position="1"/>
        <end position="14"/>
    </location>
</feature>
<proteinExistence type="predicted"/>
<feature type="region of interest" description="Disordered" evidence="1">
    <location>
        <begin position="1"/>
        <end position="46"/>
    </location>
</feature>
<dbReference type="EMBL" id="JBBWUH010000008">
    <property type="protein sequence ID" value="KAK8159706.1"/>
    <property type="molecule type" value="Genomic_DNA"/>
</dbReference>
<organism evidence="2 3">
    <name type="scientific">Phyllosticta citrichinensis</name>
    <dbReference type="NCBI Taxonomy" id="1130410"/>
    <lineage>
        <taxon>Eukaryota</taxon>
        <taxon>Fungi</taxon>
        <taxon>Dikarya</taxon>
        <taxon>Ascomycota</taxon>
        <taxon>Pezizomycotina</taxon>
        <taxon>Dothideomycetes</taxon>
        <taxon>Dothideomycetes incertae sedis</taxon>
        <taxon>Botryosphaeriales</taxon>
        <taxon>Phyllostictaceae</taxon>
        <taxon>Phyllosticta</taxon>
    </lineage>
</organism>
<reference evidence="2 3" key="1">
    <citation type="journal article" date="2022" name="G3 (Bethesda)">
        <title>Enemy or ally: a genomic approach to elucidate the lifestyle of Phyllosticta citrichinaensis.</title>
        <authorList>
            <person name="Buijs V.A."/>
            <person name="Groenewald J.Z."/>
            <person name="Haridas S."/>
            <person name="LaButti K.M."/>
            <person name="Lipzen A."/>
            <person name="Martin F.M."/>
            <person name="Barry K."/>
            <person name="Grigoriev I.V."/>
            <person name="Crous P.W."/>
            <person name="Seidl M.F."/>
        </authorList>
    </citation>
    <scope>NUCLEOTIDE SEQUENCE [LARGE SCALE GENOMIC DNA]</scope>
    <source>
        <strain evidence="2 3">CBS 129764</strain>
    </source>
</reference>
<keyword evidence="3" id="KW-1185">Reference proteome</keyword>
<feature type="compositionally biased region" description="Low complexity" evidence="1">
    <location>
        <begin position="31"/>
        <end position="41"/>
    </location>
</feature>
<evidence type="ECO:0000256" key="1">
    <source>
        <dbReference type="SAM" id="MobiDB-lite"/>
    </source>
</evidence>
<name>A0ABR1XLQ7_9PEZI</name>
<protein>
    <submittedName>
        <fullName evidence="2">Uncharacterized protein</fullName>
    </submittedName>
</protein>
<gene>
    <name evidence="2" type="ORF">IWX90DRAFT_508414</name>
</gene>
<dbReference type="Proteomes" id="UP001456524">
    <property type="component" value="Unassembled WGS sequence"/>
</dbReference>
<evidence type="ECO:0000313" key="3">
    <source>
        <dbReference type="Proteomes" id="UP001456524"/>
    </source>
</evidence>
<comment type="caution">
    <text evidence="2">The sequence shown here is derived from an EMBL/GenBank/DDBJ whole genome shotgun (WGS) entry which is preliminary data.</text>
</comment>
<evidence type="ECO:0000313" key="2">
    <source>
        <dbReference type="EMBL" id="KAK8159706.1"/>
    </source>
</evidence>